<gene>
    <name evidence="3" type="ORF">NE630_04885</name>
</gene>
<dbReference type="Pfam" id="PF01551">
    <property type="entry name" value="Peptidase_M23"/>
    <property type="match status" value="1"/>
</dbReference>
<dbReference type="AlphaFoldDB" id="A0AAW5JZZ8"/>
<dbReference type="GO" id="GO:0004222">
    <property type="term" value="F:metalloendopeptidase activity"/>
    <property type="evidence" value="ECO:0007669"/>
    <property type="project" value="TreeGrafter"/>
</dbReference>
<dbReference type="Proteomes" id="UP001205919">
    <property type="component" value="Unassembled WGS sequence"/>
</dbReference>
<dbReference type="EMBL" id="JANFYT010000008">
    <property type="protein sequence ID" value="MCQ4813762.1"/>
    <property type="molecule type" value="Genomic_DNA"/>
</dbReference>
<sequence length="204" mass="22351">MKLFPKARAVLRALPLLLMLFAPAPLYADGVDYQEFQEDPLETAIRKLASPGDVEWDKEEMISGGAPDFIKNMKWPLEGGAFSRGFSRRRPNHSGVDLLAPKGTPIRAVLDGIVEVVSNGGAGFRGYGKVVVINHDGKLWTLYSHNSSNDVKVGQRVKQGDVIAKVGRTGRATANHLHFEVRNAKGTPLDPLKYLPKDGTPPKR</sequence>
<evidence type="ECO:0000313" key="4">
    <source>
        <dbReference type="Proteomes" id="UP001205919"/>
    </source>
</evidence>
<keyword evidence="1" id="KW-0732">Signal</keyword>
<dbReference type="GeneID" id="95757895"/>
<evidence type="ECO:0000256" key="1">
    <source>
        <dbReference type="SAM" id="SignalP"/>
    </source>
</evidence>
<evidence type="ECO:0000259" key="2">
    <source>
        <dbReference type="Pfam" id="PF01551"/>
    </source>
</evidence>
<dbReference type="CDD" id="cd12797">
    <property type="entry name" value="M23_peptidase"/>
    <property type="match status" value="1"/>
</dbReference>
<dbReference type="InterPro" id="IPR050570">
    <property type="entry name" value="Cell_wall_metabolism_enzyme"/>
</dbReference>
<name>A0AAW5JZZ8_9BACT</name>
<dbReference type="InterPro" id="IPR011055">
    <property type="entry name" value="Dup_hybrid_motif"/>
</dbReference>
<proteinExistence type="predicted"/>
<reference evidence="3 4" key="1">
    <citation type="submission" date="2022-06" db="EMBL/GenBank/DDBJ databases">
        <title>Isolation of gut microbiota from human fecal samples.</title>
        <authorList>
            <person name="Pamer E.G."/>
            <person name="Barat B."/>
            <person name="Waligurski E."/>
            <person name="Medina S."/>
            <person name="Paddock L."/>
            <person name="Mostad J."/>
        </authorList>
    </citation>
    <scope>NUCLEOTIDE SEQUENCE [LARGE SCALE GENOMIC DNA]</scope>
    <source>
        <strain evidence="3 4">DFI.9.90</strain>
    </source>
</reference>
<organism evidence="3 4">
    <name type="scientific">Cloacibacillus evryensis</name>
    <dbReference type="NCBI Taxonomy" id="508460"/>
    <lineage>
        <taxon>Bacteria</taxon>
        <taxon>Thermotogati</taxon>
        <taxon>Synergistota</taxon>
        <taxon>Synergistia</taxon>
        <taxon>Synergistales</taxon>
        <taxon>Synergistaceae</taxon>
        <taxon>Cloacibacillus</taxon>
    </lineage>
</organism>
<dbReference type="PANTHER" id="PTHR21666">
    <property type="entry name" value="PEPTIDASE-RELATED"/>
    <property type="match status" value="1"/>
</dbReference>
<accession>A0AAW5JZZ8</accession>
<evidence type="ECO:0000313" key="3">
    <source>
        <dbReference type="EMBL" id="MCQ4813762.1"/>
    </source>
</evidence>
<comment type="caution">
    <text evidence="3">The sequence shown here is derived from an EMBL/GenBank/DDBJ whole genome shotgun (WGS) entry which is preliminary data.</text>
</comment>
<feature type="domain" description="M23ase beta-sheet core" evidence="2">
    <location>
        <begin position="92"/>
        <end position="191"/>
    </location>
</feature>
<dbReference type="SUPFAM" id="SSF51261">
    <property type="entry name" value="Duplicated hybrid motif"/>
    <property type="match status" value="1"/>
</dbReference>
<feature type="signal peptide" evidence="1">
    <location>
        <begin position="1"/>
        <end position="28"/>
    </location>
</feature>
<dbReference type="RefSeq" id="WP_008709494.1">
    <property type="nucleotide sequence ID" value="NZ_CABKQM010000003.1"/>
</dbReference>
<keyword evidence="4" id="KW-1185">Reference proteome</keyword>
<dbReference type="PANTHER" id="PTHR21666:SF270">
    <property type="entry name" value="MUREIN HYDROLASE ACTIVATOR ENVC"/>
    <property type="match status" value="1"/>
</dbReference>
<feature type="chain" id="PRO_5043520923" evidence="1">
    <location>
        <begin position="29"/>
        <end position="204"/>
    </location>
</feature>
<dbReference type="Gene3D" id="2.70.70.10">
    <property type="entry name" value="Glucose Permease (Domain IIA)"/>
    <property type="match status" value="1"/>
</dbReference>
<protein>
    <submittedName>
        <fullName evidence="3">M23 family metallopeptidase</fullName>
    </submittedName>
</protein>
<dbReference type="InterPro" id="IPR016047">
    <property type="entry name" value="M23ase_b-sheet_dom"/>
</dbReference>